<dbReference type="AlphaFoldDB" id="G9ENF0"/>
<gene>
    <name evidence="2" type="ORF">LDG_6773</name>
</gene>
<feature type="region of interest" description="Disordered" evidence="1">
    <location>
        <begin position="125"/>
        <end position="177"/>
    </location>
</feature>
<dbReference type="Proteomes" id="UP000002770">
    <property type="component" value="Unassembled WGS sequence"/>
</dbReference>
<dbReference type="SUPFAM" id="SSF81901">
    <property type="entry name" value="HCP-like"/>
    <property type="match status" value="1"/>
</dbReference>
<dbReference type="EMBL" id="JH413817">
    <property type="protein sequence ID" value="EHL31311.1"/>
    <property type="molecule type" value="Genomic_DNA"/>
</dbReference>
<organism evidence="2 3">
    <name type="scientific">Legionella drancourtii LLAP12</name>
    <dbReference type="NCBI Taxonomy" id="658187"/>
    <lineage>
        <taxon>Bacteria</taxon>
        <taxon>Pseudomonadati</taxon>
        <taxon>Pseudomonadota</taxon>
        <taxon>Gammaproteobacteria</taxon>
        <taxon>Legionellales</taxon>
        <taxon>Legionellaceae</taxon>
        <taxon>Legionella</taxon>
    </lineage>
</organism>
<evidence type="ECO:0000256" key="1">
    <source>
        <dbReference type="SAM" id="MobiDB-lite"/>
    </source>
</evidence>
<sequence length="177" mass="19846">MVKVMATHLTSSSEFASLVSQLQLAPDNIHLKKQVIKHLPQMRELAKTNPLALYHLAMIYHPKSDQYRQTVLQAADLGCTNAMLMACQILNKTGLPEDKEMAAHYLQKIEESQDTFIIENSKKLLDNPQQTKETQNPPIKTHAGNHAQSFFTSQPEKKEMGVGLGETAREQPTSSHL</sequence>
<feature type="compositionally biased region" description="Polar residues" evidence="1">
    <location>
        <begin position="127"/>
        <end position="138"/>
    </location>
</feature>
<accession>G9ENF0</accession>
<dbReference type="STRING" id="658187.LDG_6773"/>
<proteinExistence type="predicted"/>
<name>G9ENF0_9GAMM</name>
<evidence type="ECO:0008006" key="4">
    <source>
        <dbReference type="Google" id="ProtNLM"/>
    </source>
</evidence>
<evidence type="ECO:0000313" key="3">
    <source>
        <dbReference type="Proteomes" id="UP000002770"/>
    </source>
</evidence>
<protein>
    <recommendedName>
        <fullName evidence="4">Dot/Icm secretion system substrate</fullName>
    </recommendedName>
</protein>
<dbReference type="InterPro" id="IPR011990">
    <property type="entry name" value="TPR-like_helical_dom_sf"/>
</dbReference>
<dbReference type="Gene3D" id="1.25.40.10">
    <property type="entry name" value="Tetratricopeptide repeat domain"/>
    <property type="match status" value="1"/>
</dbReference>
<dbReference type="HOGENOM" id="CLU_129797_0_0_6"/>
<dbReference type="InParanoid" id="G9ENF0"/>
<dbReference type="eggNOG" id="ENOG5031E3S">
    <property type="taxonomic scope" value="Bacteria"/>
</dbReference>
<keyword evidence="3" id="KW-1185">Reference proteome</keyword>
<reference evidence="2 3" key="1">
    <citation type="journal article" date="2011" name="BMC Genomics">
        <title>Insight into cross-talk between intra-amoebal pathogens.</title>
        <authorList>
            <person name="Gimenez G."/>
            <person name="Bertelli C."/>
            <person name="Moliner C."/>
            <person name="Robert C."/>
            <person name="Raoult D."/>
            <person name="Fournier P.E."/>
            <person name="Greub G."/>
        </authorList>
    </citation>
    <scope>NUCLEOTIDE SEQUENCE [LARGE SCALE GENOMIC DNA]</scope>
    <source>
        <strain evidence="2 3">LLAP12</strain>
    </source>
</reference>
<evidence type="ECO:0000313" key="2">
    <source>
        <dbReference type="EMBL" id="EHL31311.1"/>
    </source>
</evidence>